<dbReference type="EMBL" id="JAUSQZ010000001">
    <property type="protein sequence ID" value="MDP9831308.1"/>
    <property type="molecule type" value="Genomic_DNA"/>
</dbReference>
<dbReference type="Proteomes" id="UP001235712">
    <property type="component" value="Unassembled WGS sequence"/>
</dbReference>
<organism evidence="1 2">
    <name type="scientific">Kineosporia succinea</name>
    <dbReference type="NCBI Taxonomy" id="84632"/>
    <lineage>
        <taxon>Bacteria</taxon>
        <taxon>Bacillati</taxon>
        <taxon>Actinomycetota</taxon>
        <taxon>Actinomycetes</taxon>
        <taxon>Kineosporiales</taxon>
        <taxon>Kineosporiaceae</taxon>
        <taxon>Kineosporia</taxon>
    </lineage>
</organism>
<evidence type="ECO:0000313" key="2">
    <source>
        <dbReference type="Proteomes" id="UP001235712"/>
    </source>
</evidence>
<accession>A0ABT9PF19</accession>
<keyword evidence="2" id="KW-1185">Reference proteome</keyword>
<reference evidence="1 2" key="1">
    <citation type="submission" date="2023-07" db="EMBL/GenBank/DDBJ databases">
        <title>Sequencing the genomes of 1000 actinobacteria strains.</title>
        <authorList>
            <person name="Klenk H.-P."/>
        </authorList>
    </citation>
    <scope>NUCLEOTIDE SEQUENCE [LARGE SCALE GENOMIC DNA]</scope>
    <source>
        <strain evidence="1 2">DSM 44388</strain>
    </source>
</reference>
<proteinExistence type="predicted"/>
<protein>
    <submittedName>
        <fullName evidence="1">Uncharacterized protein</fullName>
    </submittedName>
</protein>
<comment type="caution">
    <text evidence="1">The sequence shown here is derived from an EMBL/GenBank/DDBJ whole genome shotgun (WGS) entry which is preliminary data.</text>
</comment>
<sequence length="32" mass="3359">MVDDLRTPGGVVAVRWVARAGAVGRRSHIAKG</sequence>
<gene>
    <name evidence="1" type="ORF">J2S57_007057</name>
</gene>
<evidence type="ECO:0000313" key="1">
    <source>
        <dbReference type="EMBL" id="MDP9831308.1"/>
    </source>
</evidence>
<name>A0ABT9PF19_9ACTN</name>